<gene>
    <name evidence="2" type="ORF">SAMN05216605_111170</name>
</gene>
<keyword evidence="3" id="KW-1185">Reference proteome</keyword>
<dbReference type="STRING" id="89065.SAMN05216605_111170"/>
<dbReference type="OrthoDB" id="6896387at2"/>
<dbReference type="Proteomes" id="UP000182894">
    <property type="component" value="Unassembled WGS sequence"/>
</dbReference>
<name>A0A1G8IUY4_9PSED</name>
<accession>A0A1G8IUY4</accession>
<protein>
    <submittedName>
        <fullName evidence="2">Uncharacterized protein</fullName>
    </submittedName>
</protein>
<organism evidence="2 3">
    <name type="scientific">Pseudomonas abietaniphila</name>
    <dbReference type="NCBI Taxonomy" id="89065"/>
    <lineage>
        <taxon>Bacteria</taxon>
        <taxon>Pseudomonadati</taxon>
        <taxon>Pseudomonadota</taxon>
        <taxon>Gammaproteobacteria</taxon>
        <taxon>Pseudomonadales</taxon>
        <taxon>Pseudomonadaceae</taxon>
        <taxon>Pseudomonas</taxon>
    </lineage>
</organism>
<feature type="region of interest" description="Disordered" evidence="1">
    <location>
        <begin position="1"/>
        <end position="20"/>
    </location>
</feature>
<sequence length="93" mass="10591">MSLDTTLSEEAGSPPQEGWFSNEHRARIDELIAKLQTSDTRESVSRYHAMAEGYLLGLLDCYHASTEHHDAVRQYLHNLAIARLKVVKAKVRR</sequence>
<evidence type="ECO:0000256" key="1">
    <source>
        <dbReference type="SAM" id="MobiDB-lite"/>
    </source>
</evidence>
<evidence type="ECO:0000313" key="3">
    <source>
        <dbReference type="Proteomes" id="UP000182894"/>
    </source>
</evidence>
<reference evidence="3" key="1">
    <citation type="submission" date="2016-10" db="EMBL/GenBank/DDBJ databases">
        <authorList>
            <person name="Varghese N."/>
            <person name="Submissions S."/>
        </authorList>
    </citation>
    <scope>NUCLEOTIDE SEQUENCE [LARGE SCALE GENOMIC DNA]</scope>
    <source>
        <strain evidence="3">ATCC 700689</strain>
    </source>
</reference>
<dbReference type="RefSeq" id="WP_074755268.1">
    <property type="nucleotide sequence ID" value="NZ_FNCO01000011.1"/>
</dbReference>
<evidence type="ECO:0000313" key="2">
    <source>
        <dbReference type="EMBL" id="SDI22663.1"/>
    </source>
</evidence>
<dbReference type="EMBL" id="FNCO01000011">
    <property type="protein sequence ID" value="SDI22663.1"/>
    <property type="molecule type" value="Genomic_DNA"/>
</dbReference>
<dbReference type="AlphaFoldDB" id="A0A1G8IUY4"/>
<proteinExistence type="predicted"/>